<organism evidence="1 2">
    <name type="scientific">Agrobacterium deltaense Zutra 3/1</name>
    <dbReference type="NCBI Taxonomy" id="1183427"/>
    <lineage>
        <taxon>Bacteria</taxon>
        <taxon>Pseudomonadati</taxon>
        <taxon>Pseudomonadota</taxon>
        <taxon>Alphaproteobacteria</taxon>
        <taxon>Hyphomicrobiales</taxon>
        <taxon>Rhizobiaceae</taxon>
        <taxon>Rhizobium/Agrobacterium group</taxon>
        <taxon>Agrobacterium</taxon>
    </lineage>
</organism>
<reference evidence="1 2" key="1">
    <citation type="submission" date="2016-01" db="EMBL/GenBank/DDBJ databases">
        <authorList>
            <person name="Oliw E.H."/>
        </authorList>
    </citation>
    <scope>NUCLEOTIDE SEQUENCE [LARGE SCALE GENOMIC DNA]</scope>
    <source>
        <strain evidence="1 2">Zutra 3-1</strain>
    </source>
</reference>
<dbReference type="AlphaFoldDB" id="A0A1S7RK03"/>
<gene>
    <name evidence="1" type="ORF">AGR7C_Lc20021</name>
</gene>
<evidence type="ECO:0000313" key="1">
    <source>
        <dbReference type="EMBL" id="CUX53574.1"/>
    </source>
</evidence>
<proteinExistence type="predicted"/>
<dbReference type="EMBL" id="FBWG01000038">
    <property type="protein sequence ID" value="CUX53574.1"/>
    <property type="molecule type" value="Genomic_DNA"/>
</dbReference>
<name>A0A1S7RK03_9HYPH</name>
<protein>
    <submittedName>
        <fullName evidence="1">Uncharacterized protein</fullName>
    </submittedName>
</protein>
<accession>A0A1S7RK03</accession>
<dbReference type="RefSeq" id="WP_162936807.1">
    <property type="nucleotide sequence ID" value="NZ_LT009749.1"/>
</dbReference>
<sequence length="112" mass="12812">MTSFVIRTEDDEDLGFLLFVKQQGEWPPAGPNECVFSGSPYDQLLLNDPRGRFVTEHKGQEWIAAVNYTDTEITVLIDLDTGWAFVLRSNEDGYRWTAQREEETIGGKGMFF</sequence>
<dbReference type="Proteomes" id="UP000191987">
    <property type="component" value="Unassembled WGS sequence"/>
</dbReference>
<evidence type="ECO:0000313" key="2">
    <source>
        <dbReference type="Proteomes" id="UP000191987"/>
    </source>
</evidence>